<dbReference type="Gene3D" id="2.160.20.80">
    <property type="entry name" value="E3 ubiquitin-protein ligase SopA"/>
    <property type="match status" value="2"/>
</dbReference>
<evidence type="ECO:0000313" key="2">
    <source>
        <dbReference type="Proteomes" id="UP000230821"/>
    </source>
</evidence>
<proteinExistence type="predicted"/>
<dbReference type="Proteomes" id="UP000230821">
    <property type="component" value="Unassembled WGS sequence"/>
</dbReference>
<dbReference type="EMBL" id="PDSK01000090">
    <property type="protein sequence ID" value="PIE34337.1"/>
    <property type="molecule type" value="Genomic_DNA"/>
</dbReference>
<dbReference type="InterPro" id="IPR051082">
    <property type="entry name" value="Pentapeptide-BTB/POZ_domain"/>
</dbReference>
<evidence type="ECO:0008006" key="3">
    <source>
        <dbReference type="Google" id="ProtNLM"/>
    </source>
</evidence>
<protein>
    <recommendedName>
        <fullName evidence="3">Pentapeptide repeat-containing protein</fullName>
    </recommendedName>
</protein>
<comment type="caution">
    <text evidence="1">The sequence shown here is derived from an EMBL/GenBank/DDBJ whole genome shotgun (WGS) entry which is preliminary data.</text>
</comment>
<dbReference type="PANTHER" id="PTHR14136">
    <property type="entry name" value="BTB_POZ DOMAIN-CONTAINING PROTEIN KCTD9"/>
    <property type="match status" value="1"/>
</dbReference>
<dbReference type="Pfam" id="PF00805">
    <property type="entry name" value="Pentapeptide"/>
    <property type="match status" value="2"/>
</dbReference>
<dbReference type="AlphaFoldDB" id="A0A2G6KF92"/>
<dbReference type="SUPFAM" id="SSF141571">
    <property type="entry name" value="Pentapeptide repeat-like"/>
    <property type="match status" value="1"/>
</dbReference>
<accession>A0A2G6KF92</accession>
<name>A0A2G6KF92_9BACT</name>
<dbReference type="PANTHER" id="PTHR14136:SF17">
    <property type="entry name" value="BTB_POZ DOMAIN-CONTAINING PROTEIN KCTD9"/>
    <property type="match status" value="1"/>
</dbReference>
<organism evidence="1 2">
    <name type="scientific">candidate division KSB3 bacterium</name>
    <dbReference type="NCBI Taxonomy" id="2044937"/>
    <lineage>
        <taxon>Bacteria</taxon>
        <taxon>candidate division KSB3</taxon>
    </lineage>
</organism>
<sequence>MEVARMANCQHLDFMTQGSKIWNRWREQARNVEEPDLSGAELSGIDLRNADLHGVNFMEANLRGAKLSWSNLYQANLRKADLRYAKLRETDFSQANLAWANLQDSTLRQTCLKGANLSWSNLKEATLREVNLQGARLQNADLRSANLRDSDLSHASLKEAYLSNADFINVDFKGANLQEADLRGAHFLKVSLKGTNLSGCRIYGIAVWDIDLNEATNQQNLVVTDWDEPSVSLDNFHIAQFMYLLLHTPQITQIFEAVTSRFVLIIGHFTPERNPVLEALRAELRKHQYIPLLLDIQKPDAAPFMDMLSILAHISRFMLVDVTAPRLILESVENLIQHTTAPLQPLFLSATPEEQEPPMLASLRAQYPTVLKTYRYAAHEQLSNEFDSHILSPVRRKLTLKML</sequence>
<reference evidence="1 2" key="1">
    <citation type="submission" date="2017-10" db="EMBL/GenBank/DDBJ databases">
        <title>Novel microbial diversity and functional potential in the marine mammal oral microbiome.</title>
        <authorList>
            <person name="Dudek N.K."/>
            <person name="Sun C.L."/>
            <person name="Burstein D."/>
            <person name="Kantor R.S."/>
            <person name="Aliaga Goltsman D.S."/>
            <person name="Bik E.M."/>
            <person name="Thomas B.C."/>
            <person name="Banfield J.F."/>
            <person name="Relman D.A."/>
        </authorList>
    </citation>
    <scope>NUCLEOTIDE SEQUENCE [LARGE SCALE GENOMIC DNA]</scope>
    <source>
        <strain evidence="1">DOLJORAL78_47_16</strain>
    </source>
</reference>
<gene>
    <name evidence="1" type="ORF">CSA56_08105</name>
</gene>
<evidence type="ECO:0000313" key="1">
    <source>
        <dbReference type="EMBL" id="PIE34337.1"/>
    </source>
</evidence>
<dbReference type="InterPro" id="IPR001646">
    <property type="entry name" value="5peptide_repeat"/>
</dbReference>